<keyword evidence="3 6" id="KW-0812">Transmembrane</keyword>
<evidence type="ECO:0000256" key="5">
    <source>
        <dbReference type="ARBA" id="ARBA00023136"/>
    </source>
</evidence>
<dbReference type="GO" id="GO:0016787">
    <property type="term" value="F:hydrolase activity"/>
    <property type="evidence" value="ECO:0007669"/>
    <property type="project" value="TreeGrafter"/>
</dbReference>
<dbReference type="Pfam" id="PF07947">
    <property type="entry name" value="YhhN"/>
    <property type="match status" value="1"/>
</dbReference>
<dbReference type="AlphaFoldDB" id="A0A318UKH0"/>
<gene>
    <name evidence="7" type="ORF">B0O44_101411</name>
</gene>
<name>A0A318UKH0_9SPHI</name>
<dbReference type="Proteomes" id="UP000248198">
    <property type="component" value="Unassembled WGS sequence"/>
</dbReference>
<organism evidence="7 8">
    <name type="scientific">Pedobacter nutrimenti</name>
    <dbReference type="NCBI Taxonomy" id="1241337"/>
    <lineage>
        <taxon>Bacteria</taxon>
        <taxon>Pseudomonadati</taxon>
        <taxon>Bacteroidota</taxon>
        <taxon>Sphingobacteriia</taxon>
        <taxon>Sphingobacteriales</taxon>
        <taxon>Sphingobacteriaceae</taxon>
        <taxon>Pedobacter</taxon>
    </lineage>
</organism>
<evidence type="ECO:0000256" key="2">
    <source>
        <dbReference type="ARBA" id="ARBA00007375"/>
    </source>
</evidence>
<accession>A0A318UKH0</accession>
<dbReference type="OrthoDB" id="5651790at2"/>
<evidence type="ECO:0000256" key="1">
    <source>
        <dbReference type="ARBA" id="ARBA00004141"/>
    </source>
</evidence>
<keyword evidence="8" id="KW-1185">Reference proteome</keyword>
<feature type="transmembrane region" description="Helical" evidence="6">
    <location>
        <begin position="143"/>
        <end position="159"/>
    </location>
</feature>
<evidence type="ECO:0000256" key="3">
    <source>
        <dbReference type="ARBA" id="ARBA00022692"/>
    </source>
</evidence>
<dbReference type="PANTHER" id="PTHR31885:SF6">
    <property type="entry name" value="GH04784P"/>
    <property type="match status" value="1"/>
</dbReference>
<feature type="transmembrane region" description="Helical" evidence="6">
    <location>
        <begin position="199"/>
        <end position="218"/>
    </location>
</feature>
<keyword evidence="5 6" id="KW-0472">Membrane</keyword>
<feature type="transmembrane region" description="Helical" evidence="6">
    <location>
        <begin position="7"/>
        <end position="25"/>
    </location>
</feature>
<feature type="transmembrane region" description="Helical" evidence="6">
    <location>
        <begin position="31"/>
        <end position="49"/>
    </location>
</feature>
<evidence type="ECO:0000313" key="8">
    <source>
        <dbReference type="Proteomes" id="UP000248198"/>
    </source>
</evidence>
<keyword evidence="4 6" id="KW-1133">Transmembrane helix</keyword>
<proteinExistence type="inferred from homology"/>
<sequence>MLKRYKAFCLVFLMAYLSELVLRYLKFHVPALLIQSVVSLMLLAFFVNVTKLRGRFHKRFFTGMIFMALSDLFFMADVSWFLYALIGFLLGNLFYTRAFYLDFLSAQELDKRVARIAIACCSLGSIAFYLYLRPYLGNMKLPVMVYIFVMAMMLMMSAFRRLRVNEISFNLVFAGALFLAFSDVLLAHFKFVVPLSGSNVFVGAIYMLAQFLLVMGAAERKLLSPTP</sequence>
<dbReference type="InterPro" id="IPR012506">
    <property type="entry name" value="TMEM86B-like"/>
</dbReference>
<feature type="transmembrane region" description="Helical" evidence="6">
    <location>
        <begin position="56"/>
        <end position="74"/>
    </location>
</feature>
<evidence type="ECO:0000313" key="7">
    <source>
        <dbReference type="EMBL" id="PYF76936.1"/>
    </source>
</evidence>
<comment type="similarity">
    <text evidence="2">Belongs to the TMEM86 family.</text>
</comment>
<comment type="subcellular location">
    <subcellularLocation>
        <location evidence="1">Membrane</location>
        <topology evidence="1">Multi-pass membrane protein</topology>
    </subcellularLocation>
</comment>
<feature type="transmembrane region" description="Helical" evidence="6">
    <location>
        <begin position="80"/>
        <end position="101"/>
    </location>
</feature>
<evidence type="ECO:0000256" key="6">
    <source>
        <dbReference type="SAM" id="Phobius"/>
    </source>
</evidence>
<dbReference type="EMBL" id="QKLU01000001">
    <property type="protein sequence ID" value="PYF76936.1"/>
    <property type="molecule type" value="Genomic_DNA"/>
</dbReference>
<feature type="transmembrane region" description="Helical" evidence="6">
    <location>
        <begin position="113"/>
        <end position="131"/>
    </location>
</feature>
<protein>
    <submittedName>
        <fullName evidence="7">Putative membrane protein YhhN</fullName>
    </submittedName>
</protein>
<dbReference type="PANTHER" id="PTHR31885">
    <property type="entry name" value="GH04784P"/>
    <property type="match status" value="1"/>
</dbReference>
<evidence type="ECO:0000256" key="4">
    <source>
        <dbReference type="ARBA" id="ARBA00022989"/>
    </source>
</evidence>
<feature type="transmembrane region" description="Helical" evidence="6">
    <location>
        <begin position="171"/>
        <end position="193"/>
    </location>
</feature>
<dbReference type="GO" id="GO:0016020">
    <property type="term" value="C:membrane"/>
    <property type="evidence" value="ECO:0007669"/>
    <property type="project" value="UniProtKB-SubCell"/>
</dbReference>
<reference evidence="7 8" key="1">
    <citation type="submission" date="2018-06" db="EMBL/GenBank/DDBJ databases">
        <title>Genomic Encyclopedia of Archaeal and Bacterial Type Strains, Phase II (KMG-II): from individual species to whole genera.</title>
        <authorList>
            <person name="Goeker M."/>
        </authorList>
    </citation>
    <scope>NUCLEOTIDE SEQUENCE [LARGE SCALE GENOMIC DNA]</scope>
    <source>
        <strain evidence="7 8">DSM 27372</strain>
    </source>
</reference>
<comment type="caution">
    <text evidence="7">The sequence shown here is derived from an EMBL/GenBank/DDBJ whole genome shotgun (WGS) entry which is preliminary data.</text>
</comment>